<dbReference type="Gene3D" id="2.120.10.30">
    <property type="entry name" value="TolB, C-terminal domain"/>
    <property type="match status" value="1"/>
</dbReference>
<protein>
    <submittedName>
        <fullName evidence="3">Uncharacterized protein</fullName>
    </submittedName>
</protein>
<keyword evidence="4" id="KW-1185">Reference proteome</keyword>
<evidence type="ECO:0000256" key="2">
    <source>
        <dbReference type="SAM" id="SignalP"/>
    </source>
</evidence>
<name>A0ABP4XAP2_9ACTN</name>
<keyword evidence="1" id="KW-0472">Membrane</keyword>
<dbReference type="EMBL" id="BAAALS010000031">
    <property type="protein sequence ID" value="GAA1771835.1"/>
    <property type="molecule type" value="Genomic_DNA"/>
</dbReference>
<dbReference type="InterPro" id="IPR011042">
    <property type="entry name" value="6-blade_b-propeller_TolB-like"/>
</dbReference>
<keyword evidence="1" id="KW-1133">Transmembrane helix</keyword>
<organism evidence="3 4">
    <name type="scientific">Luedemannella helvata</name>
    <dbReference type="NCBI Taxonomy" id="349315"/>
    <lineage>
        <taxon>Bacteria</taxon>
        <taxon>Bacillati</taxon>
        <taxon>Actinomycetota</taxon>
        <taxon>Actinomycetes</taxon>
        <taxon>Micromonosporales</taxon>
        <taxon>Micromonosporaceae</taxon>
        <taxon>Luedemannella</taxon>
    </lineage>
</organism>
<proteinExistence type="predicted"/>
<feature type="chain" id="PRO_5045195113" evidence="2">
    <location>
        <begin position="23"/>
        <end position="363"/>
    </location>
</feature>
<evidence type="ECO:0000256" key="1">
    <source>
        <dbReference type="SAM" id="Phobius"/>
    </source>
</evidence>
<dbReference type="Proteomes" id="UP001500655">
    <property type="component" value="Unassembled WGS sequence"/>
</dbReference>
<evidence type="ECO:0000313" key="3">
    <source>
        <dbReference type="EMBL" id="GAA1771835.1"/>
    </source>
</evidence>
<dbReference type="RefSeq" id="WP_344086648.1">
    <property type="nucleotide sequence ID" value="NZ_BAAALS010000031.1"/>
</dbReference>
<comment type="caution">
    <text evidence="3">The sequence shown here is derived from an EMBL/GenBank/DDBJ whole genome shotgun (WGS) entry which is preliminary data.</text>
</comment>
<keyword evidence="2" id="KW-0732">Signal</keyword>
<evidence type="ECO:0000313" key="4">
    <source>
        <dbReference type="Proteomes" id="UP001500655"/>
    </source>
</evidence>
<dbReference type="SUPFAM" id="SSF101898">
    <property type="entry name" value="NHL repeat"/>
    <property type="match status" value="1"/>
</dbReference>
<feature type="signal peptide" evidence="2">
    <location>
        <begin position="1"/>
        <end position="22"/>
    </location>
</feature>
<reference evidence="4" key="1">
    <citation type="journal article" date="2019" name="Int. J. Syst. Evol. Microbiol.">
        <title>The Global Catalogue of Microorganisms (GCM) 10K type strain sequencing project: providing services to taxonomists for standard genome sequencing and annotation.</title>
        <authorList>
            <consortium name="The Broad Institute Genomics Platform"/>
            <consortium name="The Broad Institute Genome Sequencing Center for Infectious Disease"/>
            <person name="Wu L."/>
            <person name="Ma J."/>
        </authorList>
    </citation>
    <scope>NUCLEOTIDE SEQUENCE [LARGE SCALE GENOMIC DNA]</scope>
    <source>
        <strain evidence="4">JCM 13249</strain>
    </source>
</reference>
<sequence>MTASTISAATLALLTAMTPASVGAFARAEPAGPTPRCTFQDERLQETSGLAETKNGFVAINDSNFDPSLIRIFFLDKTCKVVRSVGYPTPARDPEDLAIDQSGRIWVADIGDNATAETRRRTIALWRLDANGGKPTIFRLRYPDGPHDAEAFVVTADGQPVIITKEMGGPAGVYVPSAELVANDENGVELVRVGQFTPQNTGTSNPFGVTGAGAVTGAAFAPDARHVVIRTYSDAYEFLAPNGDVVKAITTGTPTVTPLPDEPQGEAIAYARDGRHFLTVSDADGATPVLAYPMKERPKATGGVPAAEPKKEGSDGLPWLWVTIAVVTGVLGLGAVIAGLVGVRRARRAADLIPRSPVVHPQR</sequence>
<accession>A0ABP4XAP2</accession>
<gene>
    <name evidence="3" type="ORF">GCM10009681_49070</name>
</gene>
<keyword evidence="1" id="KW-0812">Transmembrane</keyword>
<feature type="transmembrane region" description="Helical" evidence="1">
    <location>
        <begin position="319"/>
        <end position="343"/>
    </location>
</feature>